<dbReference type="InterPro" id="IPR001667">
    <property type="entry name" value="DDH_dom"/>
</dbReference>
<evidence type="ECO:0000313" key="9">
    <source>
        <dbReference type="EMBL" id="HIR39212.1"/>
    </source>
</evidence>
<evidence type="ECO:0000313" key="10">
    <source>
        <dbReference type="Proteomes" id="UP000824179"/>
    </source>
</evidence>
<dbReference type="GO" id="GO:0006281">
    <property type="term" value="P:DNA repair"/>
    <property type="evidence" value="ECO:0007669"/>
    <property type="project" value="InterPro"/>
</dbReference>
<evidence type="ECO:0000256" key="5">
    <source>
        <dbReference type="ARBA" id="ARBA00022839"/>
    </source>
</evidence>
<proteinExistence type="inferred from homology"/>
<dbReference type="GO" id="GO:0008409">
    <property type="term" value="F:5'-3' exonuclease activity"/>
    <property type="evidence" value="ECO:0007669"/>
    <property type="project" value="InterPro"/>
</dbReference>
<dbReference type="InterPro" id="IPR051673">
    <property type="entry name" value="SSDNA_exonuclease_RecJ"/>
</dbReference>
<dbReference type="InterPro" id="IPR038763">
    <property type="entry name" value="DHH_sf"/>
</dbReference>
<comment type="caution">
    <text evidence="9">The sequence shown here is derived from an EMBL/GenBank/DDBJ whole genome shotgun (WGS) entry which is preliminary data.</text>
</comment>
<dbReference type="Pfam" id="PF01368">
    <property type="entry name" value="DHH"/>
    <property type="match status" value="1"/>
</dbReference>
<evidence type="ECO:0000256" key="1">
    <source>
        <dbReference type="ARBA" id="ARBA00005915"/>
    </source>
</evidence>
<reference evidence="9" key="2">
    <citation type="journal article" date="2021" name="PeerJ">
        <title>Extensive microbial diversity within the chicken gut microbiome revealed by metagenomics and culture.</title>
        <authorList>
            <person name="Gilroy R."/>
            <person name="Ravi A."/>
            <person name="Getino M."/>
            <person name="Pursley I."/>
            <person name="Horton D.L."/>
            <person name="Alikhan N.F."/>
            <person name="Baker D."/>
            <person name="Gharbi K."/>
            <person name="Hall N."/>
            <person name="Watson M."/>
            <person name="Adriaenssens E.M."/>
            <person name="Foster-Nyarko E."/>
            <person name="Jarju S."/>
            <person name="Secka A."/>
            <person name="Antonio M."/>
            <person name="Oren A."/>
            <person name="Chaudhuri R.R."/>
            <person name="La Ragione R."/>
            <person name="Hildebrand F."/>
            <person name="Pallen M.J."/>
        </authorList>
    </citation>
    <scope>NUCLEOTIDE SEQUENCE</scope>
    <source>
        <strain evidence="9">ChiW25-3613</strain>
    </source>
</reference>
<dbReference type="Pfam" id="PF02272">
    <property type="entry name" value="DHHA1"/>
    <property type="match status" value="1"/>
</dbReference>
<feature type="domain" description="DHHA1" evidence="7">
    <location>
        <begin position="340"/>
        <end position="432"/>
    </location>
</feature>
<evidence type="ECO:0000256" key="4">
    <source>
        <dbReference type="ARBA" id="ARBA00022801"/>
    </source>
</evidence>
<keyword evidence="3" id="KW-0540">Nuclease</keyword>
<dbReference type="SUPFAM" id="SSF64182">
    <property type="entry name" value="DHH phosphoesterases"/>
    <property type="match status" value="1"/>
</dbReference>
<evidence type="ECO:0000259" key="6">
    <source>
        <dbReference type="Pfam" id="PF01368"/>
    </source>
</evidence>
<organism evidence="9 10">
    <name type="scientific">Candidatus Coproplasma stercoripullorum</name>
    <dbReference type="NCBI Taxonomy" id="2840751"/>
    <lineage>
        <taxon>Bacteria</taxon>
        <taxon>Bacillati</taxon>
        <taxon>Bacillota</taxon>
        <taxon>Clostridia</taxon>
        <taxon>Eubacteriales</taxon>
        <taxon>Candidatus Coproplasma</taxon>
    </lineage>
</organism>
<gene>
    <name evidence="9" type="primary">recJ</name>
    <name evidence="9" type="ORF">IAB90_02410</name>
</gene>
<dbReference type="EMBL" id="DVHB01000046">
    <property type="protein sequence ID" value="HIR39212.1"/>
    <property type="molecule type" value="Genomic_DNA"/>
</dbReference>
<dbReference type="AlphaFoldDB" id="A0A9D1DAI8"/>
<feature type="domain" description="RecJ OB" evidence="8">
    <location>
        <begin position="457"/>
        <end position="545"/>
    </location>
</feature>
<dbReference type="Gene3D" id="3.90.1640.30">
    <property type="match status" value="1"/>
</dbReference>
<keyword evidence="4" id="KW-0378">Hydrolase</keyword>
<dbReference type="Gene3D" id="3.10.310.30">
    <property type="match status" value="1"/>
</dbReference>
<comment type="similarity">
    <text evidence="1">Belongs to the RecJ family.</text>
</comment>
<feature type="domain" description="DDH" evidence="6">
    <location>
        <begin position="83"/>
        <end position="223"/>
    </location>
</feature>
<dbReference type="PANTHER" id="PTHR30255">
    <property type="entry name" value="SINGLE-STRANDED-DNA-SPECIFIC EXONUCLEASE RECJ"/>
    <property type="match status" value="1"/>
</dbReference>
<dbReference type="Proteomes" id="UP000824179">
    <property type="component" value="Unassembled WGS sequence"/>
</dbReference>
<evidence type="ECO:0000256" key="2">
    <source>
        <dbReference type="ARBA" id="ARBA00019841"/>
    </source>
</evidence>
<name>A0A9D1DAI8_9FIRM</name>
<accession>A0A9D1DAI8</accession>
<dbReference type="PANTHER" id="PTHR30255:SF2">
    <property type="entry name" value="SINGLE-STRANDED-DNA-SPECIFIC EXONUCLEASE RECJ"/>
    <property type="match status" value="1"/>
</dbReference>
<evidence type="ECO:0000259" key="8">
    <source>
        <dbReference type="Pfam" id="PF17768"/>
    </source>
</evidence>
<dbReference type="InterPro" id="IPR004610">
    <property type="entry name" value="RecJ"/>
</dbReference>
<dbReference type="Pfam" id="PF17768">
    <property type="entry name" value="RecJ_OB"/>
    <property type="match status" value="1"/>
</dbReference>
<dbReference type="GO" id="GO:0003676">
    <property type="term" value="F:nucleic acid binding"/>
    <property type="evidence" value="ECO:0007669"/>
    <property type="project" value="InterPro"/>
</dbReference>
<dbReference type="GO" id="GO:0006310">
    <property type="term" value="P:DNA recombination"/>
    <property type="evidence" value="ECO:0007669"/>
    <property type="project" value="InterPro"/>
</dbReference>
<dbReference type="InterPro" id="IPR003156">
    <property type="entry name" value="DHHA1_dom"/>
</dbReference>
<dbReference type="InterPro" id="IPR041122">
    <property type="entry name" value="RecJ_OB"/>
</dbReference>
<evidence type="ECO:0000256" key="3">
    <source>
        <dbReference type="ARBA" id="ARBA00022722"/>
    </source>
</evidence>
<evidence type="ECO:0000259" key="7">
    <source>
        <dbReference type="Pfam" id="PF02272"/>
    </source>
</evidence>
<sequence length="769" mass="84586">MKRILPEFEFSERQREEIAALASACNLTFTAASILYGRGIDTPEKADAFIHPSKAHFISPLKMRGMKETCDLITRARDEEWDVLVYGDYDADGVCAATIMGGALNDFGVNVRVFVPERKNGYGVTVAAIDEIFEEYFPQLVITVDCGISNAEEVEYLKESGCEVIVTDHHELPENIPDCICINPKFADGYPYDNLCGAGVAFKVACALCGKSAYKYLDFAALATVADSVPLTGENRDIVAEGLRLINTSPRKCFTNFLTKSQDGTDAHTLAFTIAPKINAAGRMGDAASALKLFTETDEKAVFDLSARLTAYNQERQLRCDELYNQAKAKLSLRGAYGRVIMLWDESWNSGFVGIVAARLVEEYGRPVILFVNNNGTLKGSARSIEGVNIFDALKACSEFISEFGGHSQAAGVNVTEENFALLEEVLNDYMERTYTAEDFIPTLHVSGTLEEGNISRLAHELEIFEPYGVGNKRPLFAAVVGECRVRALKPLSPHLTFKCDGLEMMFFGGAKYAEILKSPAPKTLVFEYNISRFRGREYIRGFVRDVIYSSESGGYAADFISANAVLRASLGEVSCGLVYKTSAEIDAMMAEEDSGYGTVYIAEDYSTLAKYKNAKKFFADTFNLSAKSLINTVLVAPRPDCDFSGYRRVVWLDRPLKVTFPSLAGRHVFICSDISGLSPLKAIDSSREHLLKIFSFISSNSGSLEGATAEEVAFSARSPYSAAELVFALRVFEELGLISFAEGRLVVYRGIKTDLKNSALYNVMSDIN</sequence>
<protein>
    <recommendedName>
        <fullName evidence="2">Single-stranded-DNA-specific exonuclease RecJ</fullName>
    </recommendedName>
</protein>
<keyword evidence="5 9" id="KW-0269">Exonuclease</keyword>
<dbReference type="NCBIfam" id="TIGR00644">
    <property type="entry name" value="recJ"/>
    <property type="match status" value="1"/>
</dbReference>
<reference evidence="9" key="1">
    <citation type="submission" date="2020-10" db="EMBL/GenBank/DDBJ databases">
        <authorList>
            <person name="Gilroy R."/>
        </authorList>
    </citation>
    <scope>NUCLEOTIDE SEQUENCE</scope>
    <source>
        <strain evidence="9">ChiW25-3613</strain>
    </source>
</reference>